<comment type="caution">
    <text evidence="8">The sequence shown here is derived from an EMBL/GenBank/DDBJ whole genome shotgun (WGS) entry which is preliminary data.</text>
</comment>
<dbReference type="SMART" id="SM00132">
    <property type="entry name" value="LIM"/>
    <property type="match status" value="3"/>
</dbReference>
<dbReference type="OrthoDB" id="10069167at2759"/>
<dbReference type="PANTHER" id="PTHR24211:SF38">
    <property type="entry name" value="LOC100145136 PROTEIN"/>
    <property type="match status" value="1"/>
</dbReference>
<accession>A0A8T2K981</accession>
<evidence type="ECO:0000256" key="3">
    <source>
        <dbReference type="ARBA" id="ARBA00022833"/>
    </source>
</evidence>
<dbReference type="AlphaFoldDB" id="A0A8T2K981"/>
<evidence type="ECO:0000256" key="2">
    <source>
        <dbReference type="ARBA" id="ARBA00022737"/>
    </source>
</evidence>
<dbReference type="InterPro" id="IPR047120">
    <property type="entry name" value="Pk/Esn/Tes"/>
</dbReference>
<sequence>MKLFHMAPETPAPALNVTPTNSSSDSDSGCALEDFSDLEVSNFRTLTLPVGDIDELKVIKTLLQLLPPQDCDERFCTALGEHELRELQIFSTQRRLQSIRHGVTVAITLETADCSCVKCHGQITVGDTAVLSEQVQEDGLCWHVECFVCETCHLPLMTFIYFLHDGKTYCGRHHAELSRSRCAACDQLILSEQCVVAEGHCWHMEHFCCWECDRVLGGSQYMMKGGRPFCKSCFLCLYSDNCETCGEPIDPDEEIVAFMGQYWHSKPPCFSCTRCRTSLQGSEFMVDDGQIYCSPCGSIILDALTNQKCLLKNTVKTQSPEYSHKLNSSHHDYTANLGSNISLKSPPSATIYPKPCFELNQGVIRNEEVSQLHVPCYKFEEDAVSYTSSSTDSEPEGFFLGTLIPKYSKQISSPVFQKNSFPKKRYMRKSCKVS</sequence>
<evidence type="ECO:0000256" key="4">
    <source>
        <dbReference type="ARBA" id="ARBA00023038"/>
    </source>
</evidence>
<evidence type="ECO:0000256" key="6">
    <source>
        <dbReference type="SAM" id="MobiDB-lite"/>
    </source>
</evidence>
<dbReference type="InterPro" id="IPR001781">
    <property type="entry name" value="Znf_LIM"/>
</dbReference>
<organism evidence="8 9">
    <name type="scientific">Hymenochirus boettgeri</name>
    <name type="common">Congo dwarf clawed frog</name>
    <dbReference type="NCBI Taxonomy" id="247094"/>
    <lineage>
        <taxon>Eukaryota</taxon>
        <taxon>Metazoa</taxon>
        <taxon>Chordata</taxon>
        <taxon>Craniata</taxon>
        <taxon>Vertebrata</taxon>
        <taxon>Euteleostomi</taxon>
        <taxon>Amphibia</taxon>
        <taxon>Batrachia</taxon>
        <taxon>Anura</taxon>
        <taxon>Pipoidea</taxon>
        <taxon>Pipidae</taxon>
        <taxon>Pipinae</taxon>
        <taxon>Hymenochirus</taxon>
    </lineage>
</organism>
<evidence type="ECO:0000313" key="9">
    <source>
        <dbReference type="Proteomes" id="UP000812440"/>
    </source>
</evidence>
<keyword evidence="4 5" id="KW-0440">LIM domain</keyword>
<proteinExistence type="predicted"/>
<name>A0A8T2K981_9PIPI</name>
<dbReference type="GO" id="GO:0009888">
    <property type="term" value="P:tissue development"/>
    <property type="evidence" value="ECO:0007669"/>
    <property type="project" value="UniProtKB-ARBA"/>
</dbReference>
<keyword evidence="2" id="KW-0677">Repeat</keyword>
<keyword evidence="1 5" id="KW-0479">Metal-binding</keyword>
<dbReference type="FunFam" id="2.10.110.10:FF:000005">
    <property type="entry name" value="Testin isoform 1"/>
    <property type="match status" value="1"/>
</dbReference>
<feature type="compositionally biased region" description="Polar residues" evidence="6">
    <location>
        <begin position="17"/>
        <end position="27"/>
    </location>
</feature>
<protein>
    <recommendedName>
        <fullName evidence="7">LIM zinc-binding domain-containing protein</fullName>
    </recommendedName>
</protein>
<dbReference type="PANTHER" id="PTHR24211">
    <property type="entry name" value="LIM DOMAIN-CONTAINING PROTEIN"/>
    <property type="match status" value="1"/>
</dbReference>
<gene>
    <name evidence="8" type="ORF">GDO86_003374</name>
</gene>
<evidence type="ECO:0000256" key="5">
    <source>
        <dbReference type="PROSITE-ProRule" id="PRU00125"/>
    </source>
</evidence>
<dbReference type="Proteomes" id="UP000812440">
    <property type="component" value="Chromosome 2"/>
</dbReference>
<dbReference type="Gene3D" id="2.10.110.10">
    <property type="entry name" value="Cysteine Rich Protein"/>
    <property type="match status" value="3"/>
</dbReference>
<dbReference type="SUPFAM" id="SSF57716">
    <property type="entry name" value="Glucocorticoid receptor-like (DNA-binding domain)"/>
    <property type="match status" value="3"/>
</dbReference>
<evidence type="ECO:0000313" key="8">
    <source>
        <dbReference type="EMBL" id="KAG8451066.1"/>
    </source>
</evidence>
<dbReference type="EMBL" id="JAACNH010000002">
    <property type="protein sequence ID" value="KAG8451066.1"/>
    <property type="molecule type" value="Genomic_DNA"/>
</dbReference>
<feature type="region of interest" description="Disordered" evidence="6">
    <location>
        <begin position="1"/>
        <end position="29"/>
    </location>
</feature>
<dbReference type="GO" id="GO:0046872">
    <property type="term" value="F:metal ion binding"/>
    <property type="evidence" value="ECO:0007669"/>
    <property type="project" value="UniProtKB-KW"/>
</dbReference>
<keyword evidence="3 5" id="KW-0862">Zinc</keyword>
<dbReference type="PROSITE" id="PS50023">
    <property type="entry name" value="LIM_DOMAIN_2"/>
    <property type="match status" value="3"/>
</dbReference>
<dbReference type="CDD" id="cd09341">
    <property type="entry name" value="LIM2_Testin_like"/>
    <property type="match status" value="1"/>
</dbReference>
<feature type="domain" description="LIM zinc-binding" evidence="7">
    <location>
        <begin position="241"/>
        <end position="303"/>
    </location>
</feature>
<feature type="domain" description="LIM zinc-binding" evidence="7">
    <location>
        <begin position="114"/>
        <end position="179"/>
    </location>
</feature>
<keyword evidence="9" id="KW-1185">Reference proteome</keyword>
<dbReference type="Pfam" id="PF00412">
    <property type="entry name" value="LIM"/>
    <property type="match status" value="3"/>
</dbReference>
<feature type="domain" description="LIM zinc-binding" evidence="7">
    <location>
        <begin position="180"/>
        <end position="240"/>
    </location>
</feature>
<evidence type="ECO:0000256" key="1">
    <source>
        <dbReference type="ARBA" id="ARBA00022723"/>
    </source>
</evidence>
<reference evidence="8" key="1">
    <citation type="thesis" date="2020" institute="ProQuest LLC" country="789 East Eisenhower Parkway, Ann Arbor, MI, USA">
        <title>Comparative Genomics and Chromosome Evolution.</title>
        <authorList>
            <person name="Mudd A.B."/>
        </authorList>
    </citation>
    <scope>NUCLEOTIDE SEQUENCE</scope>
    <source>
        <strain evidence="8">Female2</strain>
        <tissue evidence="8">Blood</tissue>
    </source>
</reference>
<evidence type="ECO:0000259" key="7">
    <source>
        <dbReference type="PROSITE" id="PS50023"/>
    </source>
</evidence>
<dbReference type="PROSITE" id="PS00478">
    <property type="entry name" value="LIM_DOMAIN_1"/>
    <property type="match status" value="1"/>
</dbReference>